<evidence type="ECO:0000313" key="3">
    <source>
        <dbReference type="Proteomes" id="UP000000663"/>
    </source>
</evidence>
<dbReference type="NCBIfam" id="TIGR00229">
    <property type="entry name" value="sensory_box"/>
    <property type="match status" value="1"/>
</dbReference>
<dbReference type="SUPFAM" id="SSF55785">
    <property type="entry name" value="PYP-like sensor domain (PAS domain)"/>
    <property type="match status" value="1"/>
</dbReference>
<name>Q0W8I6_METAR</name>
<dbReference type="InterPro" id="IPR035965">
    <property type="entry name" value="PAS-like_dom_sf"/>
</dbReference>
<dbReference type="eggNOG" id="arCOG06192">
    <property type="taxonomic scope" value="Archaea"/>
</dbReference>
<dbReference type="GO" id="GO:0006355">
    <property type="term" value="P:regulation of DNA-templated transcription"/>
    <property type="evidence" value="ECO:0007669"/>
    <property type="project" value="InterPro"/>
</dbReference>
<dbReference type="STRING" id="351160.LRC335"/>
<protein>
    <submittedName>
        <fullName evidence="2">Predicted signal transduction protein</fullName>
    </submittedName>
</protein>
<dbReference type="PROSITE" id="PS50112">
    <property type="entry name" value="PAS"/>
    <property type="match status" value="1"/>
</dbReference>
<gene>
    <name evidence="2" type="ORF">LRC335</name>
</gene>
<dbReference type="EMBL" id="AM114193">
    <property type="protein sequence ID" value="CAJ35307.1"/>
    <property type="molecule type" value="Genomic_DNA"/>
</dbReference>
<evidence type="ECO:0000259" key="1">
    <source>
        <dbReference type="PROSITE" id="PS50112"/>
    </source>
</evidence>
<dbReference type="Proteomes" id="UP000000663">
    <property type="component" value="Chromosome"/>
</dbReference>
<dbReference type="KEGG" id="rci:LRC335"/>
<dbReference type="CDD" id="cd00130">
    <property type="entry name" value="PAS"/>
    <property type="match status" value="1"/>
</dbReference>
<keyword evidence="3" id="KW-1185">Reference proteome</keyword>
<dbReference type="AlphaFoldDB" id="Q0W8I6"/>
<dbReference type="Gene3D" id="3.30.450.20">
    <property type="entry name" value="PAS domain"/>
    <property type="match status" value="1"/>
</dbReference>
<sequence length="243" mass="26453">MTQQYPSLPGTVKQPSGEVFSTLSAEFSNTMDFSDFFDSISEPQPFLTVVVDNRGTVRLFNRNAADVTGFTPGSIIGRDAVSTLFSTALRDQAESLLLKDIGLYGDLTNIYLPLLTSAGHTVPVTWDISAIRDDQGALLGAVCIGHCRQKSKSPESCTAYRNRGCTCSNGTMHAILNHNQVAMGYLELAMEQVRPENELRGMLDHAYKALQRSSDLTLGAYRISRDAPAFCESGRQADTGNSQ</sequence>
<reference evidence="2 3" key="1">
    <citation type="journal article" date="2006" name="Science">
        <title>Genome of rice cluster I archaea -- the key methane producers in the rice rhizosphere.</title>
        <authorList>
            <person name="Erkel C."/>
            <person name="Kube M."/>
            <person name="Reinhardt R."/>
            <person name="Liesack W."/>
        </authorList>
    </citation>
    <scope>NUCLEOTIDE SEQUENCE [LARGE SCALE GENOMIC DNA]</scope>
    <source>
        <strain evidence="3">DSM 22066 / NBRC 105507 / MRE50</strain>
    </source>
</reference>
<evidence type="ECO:0000313" key="2">
    <source>
        <dbReference type="EMBL" id="CAJ35307.1"/>
    </source>
</evidence>
<feature type="domain" description="PAS" evidence="1">
    <location>
        <begin position="49"/>
        <end position="85"/>
    </location>
</feature>
<organism evidence="2 3">
    <name type="scientific">Methanocella arvoryzae (strain DSM 22066 / NBRC 105507 / MRE50)</name>
    <dbReference type="NCBI Taxonomy" id="351160"/>
    <lineage>
        <taxon>Archaea</taxon>
        <taxon>Methanobacteriati</taxon>
        <taxon>Methanobacteriota</taxon>
        <taxon>Stenosarchaea group</taxon>
        <taxon>Methanomicrobia</taxon>
        <taxon>Methanocellales</taxon>
        <taxon>Methanocellaceae</taxon>
        <taxon>Methanocella</taxon>
    </lineage>
</organism>
<dbReference type="InterPro" id="IPR013767">
    <property type="entry name" value="PAS_fold"/>
</dbReference>
<dbReference type="Pfam" id="PF00989">
    <property type="entry name" value="PAS"/>
    <property type="match status" value="1"/>
</dbReference>
<accession>Q0W8I6</accession>
<dbReference type="GeneID" id="5144287"/>
<dbReference type="RefSeq" id="WP_012037183.1">
    <property type="nucleotide sequence ID" value="NC_009464.1"/>
</dbReference>
<dbReference type="InterPro" id="IPR000014">
    <property type="entry name" value="PAS"/>
</dbReference>
<proteinExistence type="predicted"/>